<dbReference type="OrthoDB" id="9797663at2"/>
<feature type="region of interest" description="Disordered" evidence="1">
    <location>
        <begin position="85"/>
        <end position="117"/>
    </location>
</feature>
<proteinExistence type="predicted"/>
<keyword evidence="4" id="KW-1185">Reference proteome</keyword>
<dbReference type="EMBL" id="AVCJ01000050">
    <property type="protein sequence ID" value="KFL35701.1"/>
    <property type="molecule type" value="Genomic_DNA"/>
</dbReference>
<feature type="domain" description="Glyoxalase/fosfomycin resistance/dioxygenase" evidence="2">
    <location>
        <begin position="10"/>
        <end position="106"/>
    </location>
</feature>
<dbReference type="STRING" id="1121014.N788_08160"/>
<accession>A0A087MFP8</accession>
<dbReference type="AlphaFoldDB" id="A0A087MFP8"/>
<organism evidence="3 4">
    <name type="scientific">Arenimonas donghaensis DSM 18148 = HO3-R19</name>
    <dbReference type="NCBI Taxonomy" id="1121014"/>
    <lineage>
        <taxon>Bacteria</taxon>
        <taxon>Pseudomonadati</taxon>
        <taxon>Pseudomonadota</taxon>
        <taxon>Gammaproteobacteria</taxon>
        <taxon>Lysobacterales</taxon>
        <taxon>Lysobacteraceae</taxon>
        <taxon>Arenimonas</taxon>
    </lineage>
</organism>
<sequence>MTVENALAGIAVTDATAAAKWYGQLIGIPGQQTMPGLYEWSLPRGGVLQVFEDAQRAGSSSVTFSVLDLDAHIAQFEQQGIPIGQQTRTDDVSTATIEDPDGNQVVIAEQHTDKVAR</sequence>
<dbReference type="SUPFAM" id="SSF54593">
    <property type="entry name" value="Glyoxalase/Bleomycin resistance protein/Dihydroxybiphenyl dioxygenase"/>
    <property type="match status" value="1"/>
</dbReference>
<evidence type="ECO:0000259" key="2">
    <source>
        <dbReference type="Pfam" id="PF00903"/>
    </source>
</evidence>
<dbReference type="Pfam" id="PF00903">
    <property type="entry name" value="Glyoxalase"/>
    <property type="match status" value="1"/>
</dbReference>
<reference evidence="3 4" key="2">
    <citation type="journal article" date="2015" name="Stand. Genomic Sci.">
        <title>High quality draft genomic sequence of Arenimonas donghaensis DSM 18148(T).</title>
        <authorList>
            <person name="Chen F."/>
            <person name="Wang H."/>
            <person name="Cao Y."/>
            <person name="Li X."/>
            <person name="Wang G."/>
        </authorList>
    </citation>
    <scope>NUCLEOTIDE SEQUENCE [LARGE SCALE GENOMIC DNA]</scope>
    <source>
        <strain evidence="3 4">HO3-R19</strain>
    </source>
</reference>
<dbReference type="Gene3D" id="3.10.180.10">
    <property type="entry name" value="2,3-Dihydroxybiphenyl 1,2-Dioxygenase, domain 1"/>
    <property type="match status" value="1"/>
</dbReference>
<evidence type="ECO:0000256" key="1">
    <source>
        <dbReference type="SAM" id="MobiDB-lite"/>
    </source>
</evidence>
<dbReference type="Proteomes" id="UP000029085">
    <property type="component" value="Unassembled WGS sequence"/>
</dbReference>
<name>A0A087MFP8_9GAMM</name>
<evidence type="ECO:0000313" key="3">
    <source>
        <dbReference type="EMBL" id="KFL35701.1"/>
    </source>
</evidence>
<gene>
    <name evidence="3" type="ORF">N788_08160</name>
</gene>
<protein>
    <recommendedName>
        <fullName evidence="2">Glyoxalase/fosfomycin resistance/dioxygenase domain-containing protein</fullName>
    </recommendedName>
</protein>
<feature type="compositionally biased region" description="Polar residues" evidence="1">
    <location>
        <begin position="85"/>
        <end position="96"/>
    </location>
</feature>
<reference evidence="4" key="1">
    <citation type="submission" date="2013-08" db="EMBL/GenBank/DDBJ databases">
        <title>Genome sequencing of Arenimonas donghaensis.</title>
        <authorList>
            <person name="Chen F."/>
            <person name="Wang G."/>
        </authorList>
    </citation>
    <scope>NUCLEOTIDE SEQUENCE [LARGE SCALE GENOMIC DNA]</scope>
    <source>
        <strain evidence="4">HO3-R19</strain>
    </source>
</reference>
<dbReference type="PATRIC" id="fig|1121014.3.peg.2534"/>
<evidence type="ECO:0000313" key="4">
    <source>
        <dbReference type="Proteomes" id="UP000029085"/>
    </source>
</evidence>
<dbReference type="InterPro" id="IPR004360">
    <property type="entry name" value="Glyas_Fos-R_dOase_dom"/>
</dbReference>
<comment type="caution">
    <text evidence="3">The sequence shown here is derived from an EMBL/GenBank/DDBJ whole genome shotgun (WGS) entry which is preliminary data.</text>
</comment>
<dbReference type="RefSeq" id="WP_034225788.1">
    <property type="nucleotide sequence ID" value="NZ_AVCJ01000050.1"/>
</dbReference>
<dbReference type="CDD" id="cd06587">
    <property type="entry name" value="VOC"/>
    <property type="match status" value="1"/>
</dbReference>
<dbReference type="InterPro" id="IPR029068">
    <property type="entry name" value="Glyas_Bleomycin-R_OHBP_Dase"/>
</dbReference>